<evidence type="ECO:0000313" key="2">
    <source>
        <dbReference type="EMBL" id="KAK3395004.1"/>
    </source>
</evidence>
<reference evidence="2" key="2">
    <citation type="submission" date="2023-06" db="EMBL/GenBank/DDBJ databases">
        <authorList>
            <consortium name="Lawrence Berkeley National Laboratory"/>
            <person name="Haridas S."/>
            <person name="Hensen N."/>
            <person name="Bonometti L."/>
            <person name="Westerberg I."/>
            <person name="Brannstrom I.O."/>
            <person name="Guillou S."/>
            <person name="Cros-Aarteil S."/>
            <person name="Calhoun S."/>
            <person name="Kuo A."/>
            <person name="Mondo S."/>
            <person name="Pangilinan J."/>
            <person name="Riley R."/>
            <person name="LaButti K."/>
            <person name="Andreopoulos B."/>
            <person name="Lipzen A."/>
            <person name="Chen C."/>
            <person name="Yanf M."/>
            <person name="Daum C."/>
            <person name="Ng V."/>
            <person name="Clum A."/>
            <person name="Steindorff A."/>
            <person name="Ohm R."/>
            <person name="Martin F."/>
            <person name="Silar P."/>
            <person name="Natvig D."/>
            <person name="Lalanne C."/>
            <person name="Gautier V."/>
            <person name="Ament-velasquez S.L."/>
            <person name="Kruys A."/>
            <person name="Hutchinson M.I."/>
            <person name="Powell A.J."/>
            <person name="Barry K."/>
            <person name="Miller A.N."/>
            <person name="Grigoriev I.V."/>
            <person name="Debuchy R."/>
            <person name="Gladieux P."/>
            <person name="Thoren M.H."/>
            <person name="Johannesson H."/>
        </authorList>
    </citation>
    <scope>NUCLEOTIDE SEQUENCE</scope>
    <source>
        <strain evidence="2">CBS 232.78</strain>
    </source>
</reference>
<accession>A0AAE0U922</accession>
<evidence type="ECO:0000256" key="1">
    <source>
        <dbReference type="SAM" id="MobiDB-lite"/>
    </source>
</evidence>
<protein>
    <submittedName>
        <fullName evidence="2">Uncharacterized protein</fullName>
    </submittedName>
</protein>
<dbReference type="EMBL" id="JAULSW010000001">
    <property type="protein sequence ID" value="KAK3395004.1"/>
    <property type="molecule type" value="Genomic_DNA"/>
</dbReference>
<dbReference type="AlphaFoldDB" id="A0AAE0U922"/>
<reference evidence="2" key="1">
    <citation type="journal article" date="2023" name="Mol. Phylogenet. Evol.">
        <title>Genome-scale phylogeny and comparative genomics of the fungal order Sordariales.</title>
        <authorList>
            <person name="Hensen N."/>
            <person name="Bonometti L."/>
            <person name="Westerberg I."/>
            <person name="Brannstrom I.O."/>
            <person name="Guillou S."/>
            <person name="Cros-Aarteil S."/>
            <person name="Calhoun S."/>
            <person name="Haridas S."/>
            <person name="Kuo A."/>
            <person name="Mondo S."/>
            <person name="Pangilinan J."/>
            <person name="Riley R."/>
            <person name="LaButti K."/>
            <person name="Andreopoulos B."/>
            <person name="Lipzen A."/>
            <person name="Chen C."/>
            <person name="Yan M."/>
            <person name="Daum C."/>
            <person name="Ng V."/>
            <person name="Clum A."/>
            <person name="Steindorff A."/>
            <person name="Ohm R.A."/>
            <person name="Martin F."/>
            <person name="Silar P."/>
            <person name="Natvig D.O."/>
            <person name="Lalanne C."/>
            <person name="Gautier V."/>
            <person name="Ament-Velasquez S.L."/>
            <person name="Kruys A."/>
            <person name="Hutchinson M.I."/>
            <person name="Powell A.J."/>
            <person name="Barry K."/>
            <person name="Miller A.N."/>
            <person name="Grigoriev I.V."/>
            <person name="Debuchy R."/>
            <person name="Gladieux P."/>
            <person name="Hiltunen Thoren M."/>
            <person name="Johannesson H."/>
        </authorList>
    </citation>
    <scope>NUCLEOTIDE SEQUENCE</scope>
    <source>
        <strain evidence="2">CBS 232.78</strain>
    </source>
</reference>
<feature type="compositionally biased region" description="Basic residues" evidence="1">
    <location>
        <begin position="665"/>
        <end position="675"/>
    </location>
</feature>
<dbReference type="Proteomes" id="UP001285441">
    <property type="component" value="Unassembled WGS sequence"/>
</dbReference>
<feature type="region of interest" description="Disordered" evidence="1">
    <location>
        <begin position="654"/>
        <end position="676"/>
    </location>
</feature>
<evidence type="ECO:0000313" key="3">
    <source>
        <dbReference type="Proteomes" id="UP001285441"/>
    </source>
</evidence>
<comment type="caution">
    <text evidence="2">The sequence shown here is derived from an EMBL/GenBank/DDBJ whole genome shotgun (WGS) entry which is preliminary data.</text>
</comment>
<gene>
    <name evidence="2" type="ORF">B0H63DRAFT_518070</name>
</gene>
<name>A0AAE0U922_9PEZI</name>
<proteinExistence type="predicted"/>
<sequence length="702" mass="78130">MINGTTAVAQENFYILRIKSGNFTFPSTRKCEIHNWAKDWREKETSTLVTKFALRPKDIKINAPTFRSVGRNGHGEYTEDKRDAANPWGRLVNGDFNCLLYCENVDRLMGNGPNGQVRARKLPMHKSLSYNGNLAEPGPPLILGSFVMDHRAFMSTFLLPQLQELCLSTYMQVGVPRKWYEVETRKMCARLNYATGCELGGSPAVPASDPFFKLDRIPGDQAHCCWKRISEQDGRLFDKVFKFVLVLPSSFAAIMGWGSHCMHADSEVNVKWTTGSPSMTPVNDRSEYIVTATWSFNIKMQNVMTSTYDKNNTYAGETEVLCPCIDGLVDGRPQSISFDLVSKEKTQNIDDETGDAIKGDLIFSLTRGLKVILENIEMRFEHTGKLSYPGYGELKYTDPQFTRLGSLITTVAYKKPSKDTRMFFPVVDSSEMTVAQPSLPPPETSTFNSTLAHNREPALRWTQSFKYSEKTCIGRLKMRGLNPNVATADSRVESALAFRVIRISLLHTPRKNPTTGVTTMPKLFSETKFKPEPDPSFMKQLFDAGKALIKKIITVREPVYVSDSEDEVLSTPSGKAQAAAPHSPRGFGDIYVGPMVSPATLTSDASTVFVSTLSPVAVNTPATPDSDLSLRSQAKIDTPTQAAVLDAAPQTLAKTPAIQAEAPKPKPKEKKKKPTRYIDVDKIQEVAYLGRTTNAYRLKSWD</sequence>
<organism evidence="2 3">
    <name type="scientific">Podospora didyma</name>
    <dbReference type="NCBI Taxonomy" id="330526"/>
    <lineage>
        <taxon>Eukaryota</taxon>
        <taxon>Fungi</taxon>
        <taxon>Dikarya</taxon>
        <taxon>Ascomycota</taxon>
        <taxon>Pezizomycotina</taxon>
        <taxon>Sordariomycetes</taxon>
        <taxon>Sordariomycetidae</taxon>
        <taxon>Sordariales</taxon>
        <taxon>Podosporaceae</taxon>
        <taxon>Podospora</taxon>
    </lineage>
</organism>
<keyword evidence="3" id="KW-1185">Reference proteome</keyword>